<protein>
    <submittedName>
        <fullName evidence="1">Uncharacterized protein</fullName>
    </submittedName>
</protein>
<accession>A0ACB8THR9</accession>
<proteinExistence type="predicted"/>
<keyword evidence="2" id="KW-1185">Reference proteome</keyword>
<reference evidence="1" key="1">
    <citation type="submission" date="2021-03" db="EMBL/GenBank/DDBJ databases">
        <authorList>
            <consortium name="DOE Joint Genome Institute"/>
            <person name="Ahrendt S."/>
            <person name="Looney B.P."/>
            <person name="Miyauchi S."/>
            <person name="Morin E."/>
            <person name="Drula E."/>
            <person name="Courty P.E."/>
            <person name="Chicoki N."/>
            <person name="Fauchery L."/>
            <person name="Kohler A."/>
            <person name="Kuo A."/>
            <person name="Labutti K."/>
            <person name="Pangilinan J."/>
            <person name="Lipzen A."/>
            <person name="Riley R."/>
            <person name="Andreopoulos W."/>
            <person name="He G."/>
            <person name="Johnson J."/>
            <person name="Barry K.W."/>
            <person name="Grigoriev I.V."/>
            <person name="Nagy L."/>
            <person name="Hibbett D."/>
            <person name="Henrissat B."/>
            <person name="Matheny P.B."/>
            <person name="Labbe J."/>
            <person name="Martin F."/>
        </authorList>
    </citation>
    <scope>NUCLEOTIDE SEQUENCE</scope>
    <source>
        <strain evidence="1">HHB10654</strain>
    </source>
</reference>
<reference evidence="1" key="2">
    <citation type="journal article" date="2022" name="New Phytol.">
        <title>Evolutionary transition to the ectomycorrhizal habit in the genomes of a hyperdiverse lineage of mushroom-forming fungi.</title>
        <authorList>
            <person name="Looney B."/>
            <person name="Miyauchi S."/>
            <person name="Morin E."/>
            <person name="Drula E."/>
            <person name="Courty P.E."/>
            <person name="Kohler A."/>
            <person name="Kuo A."/>
            <person name="LaButti K."/>
            <person name="Pangilinan J."/>
            <person name="Lipzen A."/>
            <person name="Riley R."/>
            <person name="Andreopoulos W."/>
            <person name="He G."/>
            <person name="Johnson J."/>
            <person name="Nolan M."/>
            <person name="Tritt A."/>
            <person name="Barry K.W."/>
            <person name="Grigoriev I.V."/>
            <person name="Nagy L.G."/>
            <person name="Hibbett D."/>
            <person name="Henrissat B."/>
            <person name="Matheny P.B."/>
            <person name="Labbe J."/>
            <person name="Martin F.M."/>
        </authorList>
    </citation>
    <scope>NUCLEOTIDE SEQUENCE</scope>
    <source>
        <strain evidence="1">HHB10654</strain>
    </source>
</reference>
<evidence type="ECO:0000313" key="2">
    <source>
        <dbReference type="Proteomes" id="UP000814140"/>
    </source>
</evidence>
<comment type="caution">
    <text evidence="1">The sequence shown here is derived from an EMBL/GenBank/DDBJ whole genome shotgun (WGS) entry which is preliminary data.</text>
</comment>
<gene>
    <name evidence="1" type="ORF">BV25DRAFT_1793232</name>
</gene>
<sequence>MPQRPATSLPMTSNPAALSTAYSLSLLSEYTHTLDTLPMDLSRQFADLRELDAVLSASMHAIISKINRLVEMIEQNALPKEERLWLLAEIAEEAQRLKLGGEDKIRVASQAADGLRSQHEHMTRLLHHVPGFDKSVLARHTVYPHVAPRSYAPIMYESGRRRRGALLTSSADQPTPAKRKRGGRDDDADPAGGRTPRKERVVDGGAQRPKNGSRAKKVDRTGSPTESLLSITSHQPNQQPPPPHPNSRANPRTTGGNPKRRSRPTASTPTEPAPSKDFPAPPPSSHPSLPAYPAGLPPLAAGWSGPVHARLEGPGMPVARSVVPPPMALVGPGVDGGAAVAEPPEPAEGEGEADDGRTYCWCNMGSFGEMVACDDTECEREWFHLSCIGMNVIPDGAYYCDACKNKPKNKRAVLANSNGPRGGKRKSGGGMRAVRAGSSA</sequence>
<evidence type="ECO:0000313" key="1">
    <source>
        <dbReference type="EMBL" id="KAI0067993.1"/>
    </source>
</evidence>
<organism evidence="1 2">
    <name type="scientific">Artomyces pyxidatus</name>
    <dbReference type="NCBI Taxonomy" id="48021"/>
    <lineage>
        <taxon>Eukaryota</taxon>
        <taxon>Fungi</taxon>
        <taxon>Dikarya</taxon>
        <taxon>Basidiomycota</taxon>
        <taxon>Agaricomycotina</taxon>
        <taxon>Agaricomycetes</taxon>
        <taxon>Russulales</taxon>
        <taxon>Auriscalpiaceae</taxon>
        <taxon>Artomyces</taxon>
    </lineage>
</organism>
<dbReference type="EMBL" id="MU277188">
    <property type="protein sequence ID" value="KAI0067993.1"/>
    <property type="molecule type" value="Genomic_DNA"/>
</dbReference>
<dbReference type="Proteomes" id="UP000814140">
    <property type="component" value="Unassembled WGS sequence"/>
</dbReference>
<name>A0ACB8THR9_9AGAM</name>